<reference evidence="1" key="1">
    <citation type="submission" date="2018-05" db="EMBL/GenBank/DDBJ databases">
        <authorList>
            <person name="Lanie J.A."/>
            <person name="Ng W.-L."/>
            <person name="Kazmierczak K.M."/>
            <person name="Andrzejewski T.M."/>
            <person name="Davidsen T.M."/>
            <person name="Wayne K.J."/>
            <person name="Tettelin H."/>
            <person name="Glass J.I."/>
            <person name="Rusch D."/>
            <person name="Podicherti R."/>
            <person name="Tsui H.-C.T."/>
            <person name="Winkler M.E."/>
        </authorList>
    </citation>
    <scope>NUCLEOTIDE SEQUENCE</scope>
</reference>
<name>A0A383A055_9ZZZZ</name>
<sequence>MMKKLVAVLLTAYSAVTYGHSGMDAPELM</sequence>
<dbReference type="AlphaFoldDB" id="A0A383A055"/>
<protein>
    <submittedName>
        <fullName evidence="1">Uncharacterized protein</fullName>
    </submittedName>
</protein>
<proteinExistence type="predicted"/>
<accession>A0A383A055</accession>
<feature type="non-terminal residue" evidence="1">
    <location>
        <position position="29"/>
    </location>
</feature>
<gene>
    <name evidence="1" type="ORF">METZ01_LOCUS454051</name>
</gene>
<organism evidence="1">
    <name type="scientific">marine metagenome</name>
    <dbReference type="NCBI Taxonomy" id="408172"/>
    <lineage>
        <taxon>unclassified sequences</taxon>
        <taxon>metagenomes</taxon>
        <taxon>ecological metagenomes</taxon>
    </lineage>
</organism>
<dbReference type="EMBL" id="UINC01188134">
    <property type="protein sequence ID" value="SVE01197.1"/>
    <property type="molecule type" value="Genomic_DNA"/>
</dbReference>
<evidence type="ECO:0000313" key="1">
    <source>
        <dbReference type="EMBL" id="SVE01197.1"/>
    </source>
</evidence>